<evidence type="ECO:0000313" key="6">
    <source>
        <dbReference type="Proteomes" id="UP000836841"/>
    </source>
</evidence>
<evidence type="ECO:0000256" key="4">
    <source>
        <dbReference type="SAM" id="MobiDB-lite"/>
    </source>
</evidence>
<dbReference type="PRINTS" id="PR00081">
    <property type="entry name" value="GDHRDH"/>
</dbReference>
<evidence type="ECO:0000256" key="2">
    <source>
        <dbReference type="ARBA" id="ARBA00023002"/>
    </source>
</evidence>
<dbReference type="InterPro" id="IPR036291">
    <property type="entry name" value="NAD(P)-bd_dom_sf"/>
</dbReference>
<evidence type="ECO:0000256" key="3">
    <source>
        <dbReference type="ARBA" id="ARBA00025714"/>
    </source>
</evidence>
<keyword evidence="6" id="KW-1185">Reference proteome</keyword>
<dbReference type="PANTHER" id="PTHR42898:SF28">
    <property type="entry name" value="TROPINONE REDUCTASE HOMOLOG"/>
    <property type="match status" value="1"/>
</dbReference>
<dbReference type="Pfam" id="PF13561">
    <property type="entry name" value="adh_short_C2"/>
    <property type="match status" value="1"/>
</dbReference>
<accession>A0AAU9RVP2</accession>
<dbReference type="SUPFAM" id="SSF51735">
    <property type="entry name" value="NAD(P)-binding Rossmann-fold domains"/>
    <property type="match status" value="1"/>
</dbReference>
<reference evidence="5 6" key="1">
    <citation type="submission" date="2022-03" db="EMBL/GenBank/DDBJ databases">
        <authorList>
            <person name="Nunn A."/>
            <person name="Chopra R."/>
            <person name="Nunn A."/>
            <person name="Contreras Garrido A."/>
        </authorList>
    </citation>
    <scope>NUCLEOTIDE SEQUENCE [LARGE SCALE GENOMIC DNA]</scope>
</reference>
<evidence type="ECO:0000313" key="5">
    <source>
        <dbReference type="EMBL" id="CAH2049818.1"/>
    </source>
</evidence>
<organism evidence="5 6">
    <name type="scientific">Thlaspi arvense</name>
    <name type="common">Field penny-cress</name>
    <dbReference type="NCBI Taxonomy" id="13288"/>
    <lineage>
        <taxon>Eukaryota</taxon>
        <taxon>Viridiplantae</taxon>
        <taxon>Streptophyta</taxon>
        <taxon>Embryophyta</taxon>
        <taxon>Tracheophyta</taxon>
        <taxon>Spermatophyta</taxon>
        <taxon>Magnoliopsida</taxon>
        <taxon>eudicotyledons</taxon>
        <taxon>Gunneridae</taxon>
        <taxon>Pentapetalae</taxon>
        <taxon>rosids</taxon>
        <taxon>malvids</taxon>
        <taxon>Brassicales</taxon>
        <taxon>Brassicaceae</taxon>
        <taxon>Thlaspideae</taxon>
        <taxon>Thlaspi</taxon>
    </lineage>
</organism>
<keyword evidence="2" id="KW-0560">Oxidoreductase</keyword>
<gene>
    <name evidence="5" type="ORF">TAV2_LOCUS8440</name>
</gene>
<dbReference type="AlphaFoldDB" id="A0AAU9RVP2"/>
<comment type="caution">
    <text evidence="5">The sequence shown here is derived from an EMBL/GenBank/DDBJ whole genome shotgun (WGS) entry which is preliminary data.</text>
</comment>
<comment type="similarity">
    <text evidence="3">Belongs to the short-chain dehydrogenases/reductases (SDR) family. SDR65C subfamily.</text>
</comment>
<dbReference type="Proteomes" id="UP000836841">
    <property type="component" value="Unassembled WGS sequence"/>
</dbReference>
<dbReference type="Gene3D" id="3.40.50.720">
    <property type="entry name" value="NAD(P)-binding Rossmann-like Domain"/>
    <property type="match status" value="1"/>
</dbReference>
<dbReference type="GO" id="GO:0016491">
    <property type="term" value="F:oxidoreductase activity"/>
    <property type="evidence" value="ECO:0007669"/>
    <property type="project" value="UniProtKB-KW"/>
</dbReference>
<feature type="region of interest" description="Disordered" evidence="4">
    <location>
        <begin position="1"/>
        <end position="20"/>
    </location>
</feature>
<evidence type="ECO:0008006" key="7">
    <source>
        <dbReference type="Google" id="ProtNLM"/>
    </source>
</evidence>
<sequence length="321" mass="35115">MNWKRSGTSKKHQNMDELQRRDGLSNGITAQVTGGIRGIGYAIVEELAGFGAAVYTCSRNEKELAVEQCNNGEQAVQICDLLSRAQREELMKGVSSIFHGKLNILALPFNNSLNALGEQCCINSTQMCSQTPTEDYSSIVRTNLSPPTTCSNLQIPSSKHQKQEACLHLFPLLHSKSKYYSSLFPHSNQESYNFSITSGAINQRTRNLACEWAKDHIRVNTVAPGSVKTTITKTCTMDIEPSIINALKQMADWVPLCSIAEPNEISPLAAFLCLPAASYITGQVICVDGAYTAGGLQVNHRVPPEVIIGIIYLLDAEMGLF</sequence>
<keyword evidence="1" id="KW-0521">NADP</keyword>
<dbReference type="InterPro" id="IPR002347">
    <property type="entry name" value="SDR_fam"/>
</dbReference>
<protein>
    <recommendedName>
        <fullName evidence="7">Tropinone reductase-like protein</fullName>
    </recommendedName>
</protein>
<dbReference type="InterPro" id="IPR045000">
    <property type="entry name" value="TR"/>
</dbReference>
<dbReference type="EMBL" id="CAJVSB020000355">
    <property type="protein sequence ID" value="CAH2049818.1"/>
    <property type="molecule type" value="Genomic_DNA"/>
</dbReference>
<dbReference type="PANTHER" id="PTHR42898">
    <property type="entry name" value="TROPINONE REDUCTASE"/>
    <property type="match status" value="1"/>
</dbReference>
<proteinExistence type="inferred from homology"/>
<evidence type="ECO:0000256" key="1">
    <source>
        <dbReference type="ARBA" id="ARBA00022857"/>
    </source>
</evidence>
<name>A0AAU9RVP2_THLAR</name>